<accession>A0A8S3QLH4</accession>
<dbReference type="SMART" id="SM01126">
    <property type="entry name" value="DDE_Tnp_IS1595"/>
    <property type="match status" value="1"/>
</dbReference>
<dbReference type="Proteomes" id="UP000683360">
    <property type="component" value="Unassembled WGS sequence"/>
</dbReference>
<dbReference type="EMBL" id="CAJPWZ010000543">
    <property type="protein sequence ID" value="CAG2196091.1"/>
    <property type="molecule type" value="Genomic_DNA"/>
</dbReference>
<dbReference type="InterPro" id="IPR024445">
    <property type="entry name" value="Tnp_ISXO2-like"/>
</dbReference>
<dbReference type="AlphaFoldDB" id="A0A8S3QLH4"/>
<sequence length="647" mass="73294">MVLDGDAPTKDVQKRHTYRTIRTGSFFEKSKVTLNKWLYAIYLWSQESKVNTVVKQVDIGEKTVIQMYQYLRDVCSTKLLNTPIELGGPGVVVQIDESLFNHKSKYNRGRRPKKELWVFGLADTSFKPAITYMELVEKRDAATLLPIIEKAVKPGTIIYSDQWKAYCNIQTELKLQHATVNHSVNFVDPETGVHTQAIESYWAKAKYKFKAQLRASVFLALEEQESSQNKTPFANHDLRKFLGTKEGKAVAGLIKEFLEFFQLEYTLAVFEPEAGLNIPHESRDTLAKELNVSDTGQSAGPLIAELVQQKGSSPRSRTPTHISPEEGHQCIPKDLTSKQLEDAHQKFEYYDKDGNGEIDKDELRDLFIDIFPAFNRNMLDRYVNDEFRAADKNFSSSISFDEFIDMYKRLFLLCRTVVSGEVSDILPQKSSQKSNSISENRSYVDSKNQKNLQNSKQNDMRNGPRFGSDGSDIEEDPFFDDAVPSNKSYNRSVEQPKSKDTRQNGTKSPSYGTGALSSLQGLPALNQKSPRKSPRVQQLMESDTEENLRAMDRGMADLGLEGDFDYDDDFQSSGHSMSKNSPRTARSEQNGGSIVEEIEEEIDDDDDVSIEADDLLRSERSGCDDLTTDRTISQHDGFDYMEDVQSP</sequence>
<dbReference type="Pfam" id="PF12762">
    <property type="entry name" value="DDE_Tnp_IS1595"/>
    <property type="match status" value="1"/>
</dbReference>
<dbReference type="PANTHER" id="PTHR47163">
    <property type="entry name" value="DDE_TNP_IS1595 DOMAIN-CONTAINING PROTEIN"/>
    <property type="match status" value="1"/>
</dbReference>
<feature type="domain" description="EF-hand" evidence="3">
    <location>
        <begin position="338"/>
        <end position="373"/>
    </location>
</feature>
<dbReference type="Pfam" id="PF13499">
    <property type="entry name" value="EF-hand_7"/>
    <property type="match status" value="1"/>
</dbReference>
<feature type="compositionally biased region" description="Polar residues" evidence="2">
    <location>
        <begin position="428"/>
        <end position="441"/>
    </location>
</feature>
<dbReference type="Gene3D" id="1.10.238.10">
    <property type="entry name" value="EF-hand"/>
    <property type="match status" value="1"/>
</dbReference>
<feature type="compositionally biased region" description="Polar residues" evidence="2">
    <location>
        <begin position="309"/>
        <end position="321"/>
    </location>
</feature>
<evidence type="ECO:0000313" key="5">
    <source>
        <dbReference type="Proteomes" id="UP000683360"/>
    </source>
</evidence>
<name>A0A8S3QLH4_MYTED</name>
<feature type="compositionally biased region" description="Acidic residues" evidence="2">
    <location>
        <begin position="560"/>
        <end position="570"/>
    </location>
</feature>
<evidence type="ECO:0000256" key="1">
    <source>
        <dbReference type="ARBA" id="ARBA00022837"/>
    </source>
</evidence>
<dbReference type="NCBIfam" id="NF033547">
    <property type="entry name" value="transpos_IS1595"/>
    <property type="match status" value="1"/>
</dbReference>
<feature type="region of interest" description="Disordered" evidence="2">
    <location>
        <begin position="309"/>
        <end position="328"/>
    </location>
</feature>
<dbReference type="PANTHER" id="PTHR47163:SF2">
    <property type="entry name" value="SI:DKEY-17M8.2"/>
    <property type="match status" value="1"/>
</dbReference>
<keyword evidence="1" id="KW-0106">Calcium</keyword>
<feature type="region of interest" description="Disordered" evidence="2">
    <location>
        <begin position="427"/>
        <end position="547"/>
    </location>
</feature>
<dbReference type="Pfam" id="PF09398">
    <property type="entry name" value="FOP_dimer"/>
    <property type="match status" value="1"/>
</dbReference>
<dbReference type="InterPro" id="IPR018247">
    <property type="entry name" value="EF_Hand_1_Ca_BS"/>
</dbReference>
<evidence type="ECO:0000313" key="4">
    <source>
        <dbReference type="EMBL" id="CAG2196091.1"/>
    </source>
</evidence>
<dbReference type="PROSITE" id="PS00018">
    <property type="entry name" value="EF_HAND_1"/>
    <property type="match status" value="1"/>
</dbReference>
<dbReference type="SMART" id="SM00054">
    <property type="entry name" value="EFh"/>
    <property type="match status" value="2"/>
</dbReference>
<feature type="compositionally biased region" description="Acidic residues" evidence="2">
    <location>
        <begin position="596"/>
        <end position="613"/>
    </location>
</feature>
<dbReference type="GO" id="GO:0005509">
    <property type="term" value="F:calcium ion binding"/>
    <property type="evidence" value="ECO:0007669"/>
    <property type="project" value="InterPro"/>
</dbReference>
<dbReference type="InterPro" id="IPR053164">
    <property type="entry name" value="IS1016-like_transposase"/>
</dbReference>
<feature type="compositionally biased region" description="Polar residues" evidence="2">
    <location>
        <begin position="571"/>
        <end position="592"/>
    </location>
</feature>
<dbReference type="PROSITE" id="PS50896">
    <property type="entry name" value="LISH"/>
    <property type="match status" value="1"/>
</dbReference>
<dbReference type="OrthoDB" id="2160638at2759"/>
<dbReference type="InterPro" id="IPR011992">
    <property type="entry name" value="EF-hand-dom_pair"/>
</dbReference>
<feature type="compositionally biased region" description="Basic and acidic residues" evidence="2">
    <location>
        <begin position="614"/>
        <end position="623"/>
    </location>
</feature>
<reference evidence="4" key="1">
    <citation type="submission" date="2021-03" db="EMBL/GenBank/DDBJ databases">
        <authorList>
            <person name="Bekaert M."/>
        </authorList>
    </citation>
    <scope>NUCLEOTIDE SEQUENCE</scope>
</reference>
<dbReference type="GO" id="GO:0005815">
    <property type="term" value="C:microtubule organizing center"/>
    <property type="evidence" value="ECO:0007669"/>
    <property type="project" value="InterPro"/>
</dbReference>
<dbReference type="InterPro" id="IPR006594">
    <property type="entry name" value="LisH"/>
</dbReference>
<proteinExistence type="predicted"/>
<dbReference type="SUPFAM" id="SSF47473">
    <property type="entry name" value="EF-hand"/>
    <property type="match status" value="1"/>
</dbReference>
<keyword evidence="5" id="KW-1185">Reference proteome</keyword>
<dbReference type="InterPro" id="IPR002048">
    <property type="entry name" value="EF_hand_dom"/>
</dbReference>
<protein>
    <submittedName>
        <fullName evidence="4">FGFR10P</fullName>
    </submittedName>
</protein>
<dbReference type="Gene3D" id="1.20.960.40">
    <property type="match status" value="1"/>
</dbReference>
<comment type="caution">
    <text evidence="4">The sequence shown here is derived from an EMBL/GenBank/DDBJ whole genome shotgun (WGS) entry which is preliminary data.</text>
</comment>
<gene>
    <name evidence="4" type="ORF">MEDL_10934</name>
</gene>
<evidence type="ECO:0000259" key="3">
    <source>
        <dbReference type="PROSITE" id="PS50222"/>
    </source>
</evidence>
<dbReference type="PROSITE" id="PS50222">
    <property type="entry name" value="EF_HAND_2"/>
    <property type="match status" value="2"/>
</dbReference>
<feature type="region of interest" description="Disordered" evidence="2">
    <location>
        <begin position="559"/>
        <end position="647"/>
    </location>
</feature>
<feature type="domain" description="EF-hand" evidence="3">
    <location>
        <begin position="378"/>
        <end position="413"/>
    </location>
</feature>
<organism evidence="4 5">
    <name type="scientific">Mytilus edulis</name>
    <name type="common">Blue mussel</name>
    <dbReference type="NCBI Taxonomy" id="6550"/>
    <lineage>
        <taxon>Eukaryota</taxon>
        <taxon>Metazoa</taxon>
        <taxon>Spiralia</taxon>
        <taxon>Lophotrochozoa</taxon>
        <taxon>Mollusca</taxon>
        <taxon>Bivalvia</taxon>
        <taxon>Autobranchia</taxon>
        <taxon>Pteriomorphia</taxon>
        <taxon>Mytilida</taxon>
        <taxon>Mytiloidea</taxon>
        <taxon>Mytilidae</taxon>
        <taxon>Mytilinae</taxon>
        <taxon>Mytilus</taxon>
    </lineage>
</organism>
<dbReference type="InterPro" id="IPR018993">
    <property type="entry name" value="FOP_dimerisation-dom_N"/>
</dbReference>
<dbReference type="GO" id="GO:0034453">
    <property type="term" value="P:microtubule anchoring"/>
    <property type="evidence" value="ECO:0007669"/>
    <property type="project" value="InterPro"/>
</dbReference>
<dbReference type="CDD" id="cd00051">
    <property type="entry name" value="EFh"/>
    <property type="match status" value="1"/>
</dbReference>
<evidence type="ECO:0000256" key="2">
    <source>
        <dbReference type="SAM" id="MobiDB-lite"/>
    </source>
</evidence>
<feature type="compositionally biased region" description="Polar residues" evidence="2">
    <location>
        <begin position="503"/>
        <end position="520"/>
    </location>
</feature>